<dbReference type="InterPro" id="IPR021415">
    <property type="entry name" value="SAV0927-like"/>
</dbReference>
<dbReference type="AlphaFoldDB" id="A0A917AXH7"/>
<reference evidence="1" key="1">
    <citation type="journal article" date="2014" name="Int. J. Syst. Evol. Microbiol.">
        <title>Complete genome sequence of Corynebacterium casei LMG S-19264T (=DSM 44701T), isolated from a smear-ripened cheese.</title>
        <authorList>
            <consortium name="US DOE Joint Genome Institute (JGI-PGF)"/>
            <person name="Walter F."/>
            <person name="Albersmeier A."/>
            <person name="Kalinowski J."/>
            <person name="Ruckert C."/>
        </authorList>
    </citation>
    <scope>NUCLEOTIDE SEQUENCE</scope>
    <source>
        <strain evidence="1">CGMCC 1.12698</strain>
    </source>
</reference>
<evidence type="ECO:0000313" key="1">
    <source>
        <dbReference type="EMBL" id="GGE80650.1"/>
    </source>
</evidence>
<organism evidence="1 2">
    <name type="scientific">Priestia taiwanensis</name>
    <dbReference type="NCBI Taxonomy" id="1347902"/>
    <lineage>
        <taxon>Bacteria</taxon>
        <taxon>Bacillati</taxon>
        <taxon>Bacillota</taxon>
        <taxon>Bacilli</taxon>
        <taxon>Bacillales</taxon>
        <taxon>Bacillaceae</taxon>
        <taxon>Priestia</taxon>
    </lineage>
</organism>
<gene>
    <name evidence="1" type="ORF">GCM10007140_32670</name>
</gene>
<protein>
    <recommendedName>
        <fullName evidence="3">DUF3055 domain-containing protein</fullName>
    </recommendedName>
</protein>
<dbReference type="RefSeq" id="WP_188389568.1">
    <property type="nucleotide sequence ID" value="NZ_BMFK01000004.1"/>
</dbReference>
<dbReference type="EMBL" id="BMFK01000004">
    <property type="protein sequence ID" value="GGE80650.1"/>
    <property type="molecule type" value="Genomic_DNA"/>
</dbReference>
<dbReference type="Proteomes" id="UP000605259">
    <property type="component" value="Unassembled WGS sequence"/>
</dbReference>
<keyword evidence="2" id="KW-1185">Reference proteome</keyword>
<reference evidence="1" key="2">
    <citation type="submission" date="2020-09" db="EMBL/GenBank/DDBJ databases">
        <authorList>
            <person name="Sun Q."/>
            <person name="Zhou Y."/>
        </authorList>
    </citation>
    <scope>NUCLEOTIDE SEQUENCE</scope>
    <source>
        <strain evidence="1">CGMCC 1.12698</strain>
    </source>
</reference>
<evidence type="ECO:0000313" key="2">
    <source>
        <dbReference type="Proteomes" id="UP000605259"/>
    </source>
</evidence>
<name>A0A917AXH7_9BACI</name>
<evidence type="ECO:0008006" key="3">
    <source>
        <dbReference type="Google" id="ProtNLM"/>
    </source>
</evidence>
<proteinExistence type="predicted"/>
<sequence>MSERFYLYDQTSDTKTRFISFMGEEQRHDFALLYSDQYYGKTVVLDIQRNRFAIIGHDDLNEPGYIEYAFQVDEAVAEEMTDFLREVI</sequence>
<comment type="caution">
    <text evidence="1">The sequence shown here is derived from an EMBL/GenBank/DDBJ whole genome shotgun (WGS) entry which is preliminary data.</text>
</comment>
<accession>A0A917AXH7</accession>
<dbReference type="Pfam" id="PF11256">
    <property type="entry name" value="SAV0927-like"/>
    <property type="match status" value="1"/>
</dbReference>